<evidence type="ECO:0000313" key="1">
    <source>
        <dbReference type="EMBL" id="MDX8541462.1"/>
    </source>
</evidence>
<keyword evidence="2" id="KW-1185">Reference proteome</keyword>
<dbReference type="EMBL" id="JAVIIP010000022">
    <property type="protein sequence ID" value="MDX8541462.1"/>
    <property type="molecule type" value="Genomic_DNA"/>
</dbReference>
<reference evidence="1 2" key="1">
    <citation type="submission" date="2023-08" db="EMBL/GenBank/DDBJ databases">
        <title>Implementing the SeqCode for naming new Mesorhizobium species isolated from Vachellia karroo root nodules.</title>
        <authorList>
            <person name="Van Lill M."/>
        </authorList>
    </citation>
    <scope>NUCLEOTIDE SEQUENCE [LARGE SCALE GENOMIC DNA]</scope>
    <source>
        <strain evidence="1 2">VK4B</strain>
    </source>
</reference>
<organism evidence="1 2">
    <name type="scientific">Mesorhizobium abyssinicae</name>
    <dbReference type="NCBI Taxonomy" id="1209958"/>
    <lineage>
        <taxon>Bacteria</taxon>
        <taxon>Pseudomonadati</taxon>
        <taxon>Pseudomonadota</taxon>
        <taxon>Alphaproteobacteria</taxon>
        <taxon>Hyphomicrobiales</taxon>
        <taxon>Phyllobacteriaceae</taxon>
        <taxon>Mesorhizobium</taxon>
    </lineage>
</organism>
<accession>A0ABU5AVW4</accession>
<proteinExistence type="predicted"/>
<sequence>MMALFVAVAGAIIVGLAYISKRRFHRSMEEQRAEEAAFREEAEKFRAEEVAAMAAKVKENPAAAESSEGLLGRAMGVREALLHGNRLVMLGEPPYSVGSAFRRISLPSGVFLIDEVFGPPVESYQAARKPIRRAATPEKPTKR</sequence>
<comment type="caution">
    <text evidence="1">The sequence shown here is derived from an EMBL/GenBank/DDBJ whole genome shotgun (WGS) entry which is preliminary data.</text>
</comment>
<gene>
    <name evidence="1" type="ORF">RFM23_27955</name>
</gene>
<dbReference type="Proteomes" id="UP001276564">
    <property type="component" value="Unassembled WGS sequence"/>
</dbReference>
<evidence type="ECO:0000313" key="2">
    <source>
        <dbReference type="Proteomes" id="UP001276564"/>
    </source>
</evidence>
<protein>
    <submittedName>
        <fullName evidence="1">Uncharacterized protein</fullName>
    </submittedName>
</protein>
<name>A0ABU5AVW4_9HYPH</name>
<dbReference type="RefSeq" id="WP_320321884.1">
    <property type="nucleotide sequence ID" value="NZ_JAVIIP010000022.1"/>
</dbReference>